<dbReference type="EMBL" id="VNIA01000002">
    <property type="protein sequence ID" value="TYP98931.1"/>
    <property type="molecule type" value="Genomic_DNA"/>
</dbReference>
<dbReference type="AlphaFoldDB" id="A0A5S5DSR4"/>
<evidence type="ECO:0000313" key="2">
    <source>
        <dbReference type="Proteomes" id="UP000323136"/>
    </source>
</evidence>
<protein>
    <submittedName>
        <fullName evidence="1">Uncharacterized protein</fullName>
    </submittedName>
</protein>
<dbReference type="RefSeq" id="WP_148869733.1">
    <property type="nucleotide sequence ID" value="NZ_VNIA01000002.1"/>
</dbReference>
<dbReference type="Proteomes" id="UP000323136">
    <property type="component" value="Unassembled WGS sequence"/>
</dbReference>
<keyword evidence="2" id="KW-1185">Reference proteome</keyword>
<organism evidence="1 2">
    <name type="scientific">Tenacibaculum adriaticum</name>
    <dbReference type="NCBI Taxonomy" id="413713"/>
    <lineage>
        <taxon>Bacteria</taxon>
        <taxon>Pseudomonadati</taxon>
        <taxon>Bacteroidota</taxon>
        <taxon>Flavobacteriia</taxon>
        <taxon>Flavobacteriales</taxon>
        <taxon>Flavobacteriaceae</taxon>
        <taxon>Tenacibaculum</taxon>
    </lineage>
</organism>
<name>A0A5S5DSR4_9FLAO</name>
<reference evidence="1 2" key="1">
    <citation type="submission" date="2019-07" db="EMBL/GenBank/DDBJ databases">
        <title>Genomic Encyclopedia of Type Strains, Phase IV (KMG-IV): sequencing the most valuable type-strain genomes for metagenomic binning, comparative biology and taxonomic classification.</title>
        <authorList>
            <person name="Goeker M."/>
        </authorList>
    </citation>
    <scope>NUCLEOTIDE SEQUENCE [LARGE SCALE GENOMIC DNA]</scope>
    <source>
        <strain evidence="1 2">DSM 18961</strain>
    </source>
</reference>
<comment type="caution">
    <text evidence="1">The sequence shown here is derived from an EMBL/GenBank/DDBJ whole genome shotgun (WGS) entry which is preliminary data.</text>
</comment>
<proteinExistence type="predicted"/>
<sequence length="73" mass="8083">MKLLKIGSIIFNLGSKVTKYTGVVKKVSDTLGSAIECLGLFVKDVENIWDIDIVEDSVLPKDKKNVKSQTDEQ</sequence>
<evidence type="ECO:0000313" key="1">
    <source>
        <dbReference type="EMBL" id="TYP98931.1"/>
    </source>
</evidence>
<accession>A0A5S5DSR4</accession>
<gene>
    <name evidence="1" type="ORF">C7447_102249</name>
</gene>